<evidence type="ECO:0000313" key="4">
    <source>
        <dbReference type="Proteomes" id="UP001224644"/>
    </source>
</evidence>
<accession>A0ABT8BAZ3</accession>
<evidence type="ECO:0000259" key="2">
    <source>
        <dbReference type="Pfam" id="PF10908"/>
    </source>
</evidence>
<dbReference type="EMBL" id="JAUFPX010000001">
    <property type="protein sequence ID" value="MDN3588989.1"/>
    <property type="molecule type" value="Genomic_DNA"/>
</dbReference>
<evidence type="ECO:0000256" key="1">
    <source>
        <dbReference type="SAM" id="MobiDB-lite"/>
    </source>
</evidence>
<dbReference type="Proteomes" id="UP001224644">
    <property type="component" value="Unassembled WGS sequence"/>
</dbReference>
<gene>
    <name evidence="3" type="ORF">QWZ12_00030</name>
</gene>
<dbReference type="Pfam" id="PF10908">
    <property type="entry name" value="Tlde1_dom"/>
    <property type="match status" value="1"/>
</dbReference>
<reference evidence="4" key="1">
    <citation type="journal article" date="2019" name="Int. J. Syst. Evol. Microbiol.">
        <title>The Global Catalogue of Microorganisms (GCM) 10K type strain sequencing project: providing services to taxonomists for standard genome sequencing and annotation.</title>
        <authorList>
            <consortium name="The Broad Institute Genomics Platform"/>
            <consortium name="The Broad Institute Genome Sequencing Center for Infectious Disease"/>
            <person name="Wu L."/>
            <person name="Ma J."/>
        </authorList>
    </citation>
    <scope>NUCLEOTIDE SEQUENCE [LARGE SCALE GENOMIC DNA]</scope>
    <source>
        <strain evidence="4">CECT 7069</strain>
    </source>
</reference>
<sequence length="366" mass="38602">MTYVALRSRRSPRQDRRRRRNRAWLAVSVGALGLVGARLAGWDEAPPPVSVAVAPETVPDRPLPADYAWMLDPTPALGVSGAARPAPLASEFQRFAAVVPAEPLLAAVEPPAEPVPAPVRTAAVPAPKLERIALATPLPVPRPSEFRRGPVAVIARLTRRPDLPSTQSVFRAAGVEEPSLFDRLFGDAPAPTALGYAAVDSGSGAIPSRQRLVPAPAMGSGVAVYDITAGRVTLPNGEVLEAHSGLGPAQDNPRHVHLTMRGATPPGTYDLREREALFHGVRAIRLNPVGGPGAIHGRVGLLAHTYMLGPSGASNGCVVFRDYNRFLQAFLRGEVQRLVVVAGNGQDGPPASGRRYGMADRSQNGG</sequence>
<name>A0ABT8BAZ3_9HYPH</name>
<comment type="caution">
    <text evidence="3">The sequence shown here is derived from an EMBL/GenBank/DDBJ whole genome shotgun (WGS) entry which is preliminary data.</text>
</comment>
<organism evidence="3 4">
    <name type="scientific">Methylobacterium adhaesivum</name>
    <dbReference type="NCBI Taxonomy" id="333297"/>
    <lineage>
        <taxon>Bacteria</taxon>
        <taxon>Pseudomonadati</taxon>
        <taxon>Pseudomonadota</taxon>
        <taxon>Alphaproteobacteria</taxon>
        <taxon>Hyphomicrobiales</taxon>
        <taxon>Methylobacteriaceae</taxon>
        <taxon>Methylobacterium</taxon>
    </lineage>
</organism>
<dbReference type="RefSeq" id="WP_238226467.1">
    <property type="nucleotide sequence ID" value="NZ_BPQD01000017.1"/>
</dbReference>
<feature type="region of interest" description="Disordered" evidence="1">
    <location>
        <begin position="343"/>
        <end position="366"/>
    </location>
</feature>
<evidence type="ECO:0000313" key="3">
    <source>
        <dbReference type="EMBL" id="MDN3588989.1"/>
    </source>
</evidence>
<feature type="domain" description="Tlde1" evidence="2">
    <location>
        <begin position="239"/>
        <end position="343"/>
    </location>
</feature>
<protein>
    <submittedName>
        <fullName evidence="3">DUF2778 domain-containing protein</fullName>
    </submittedName>
</protein>
<proteinExistence type="predicted"/>
<dbReference type="InterPro" id="IPR021225">
    <property type="entry name" value="Tlde1_dom"/>
</dbReference>
<keyword evidence="4" id="KW-1185">Reference proteome</keyword>